<dbReference type="InterPro" id="IPR008266">
    <property type="entry name" value="Tyr_kinase_AS"/>
</dbReference>
<evidence type="ECO:0000256" key="1">
    <source>
        <dbReference type="ARBA" id="ARBA00022527"/>
    </source>
</evidence>
<protein>
    <recommendedName>
        <fullName evidence="6">Protein kinase domain-containing protein</fullName>
    </recommendedName>
</protein>
<dbReference type="PROSITE" id="PS00109">
    <property type="entry name" value="PROTEIN_KINASE_TYR"/>
    <property type="match status" value="1"/>
</dbReference>
<keyword evidence="3" id="KW-0547">Nucleotide-binding</keyword>
<dbReference type="OrthoDB" id="193931at2759"/>
<name>A0A8K1C246_PYTOL</name>
<dbReference type="GO" id="GO:0005634">
    <property type="term" value="C:nucleus"/>
    <property type="evidence" value="ECO:0007669"/>
    <property type="project" value="TreeGrafter"/>
</dbReference>
<dbReference type="GO" id="GO:0005524">
    <property type="term" value="F:ATP binding"/>
    <property type="evidence" value="ECO:0007669"/>
    <property type="project" value="UniProtKB-KW"/>
</dbReference>
<dbReference type="EMBL" id="SPLM01000149">
    <property type="protein sequence ID" value="TMW55046.1"/>
    <property type="molecule type" value="Genomic_DNA"/>
</dbReference>
<keyword evidence="1" id="KW-0723">Serine/threonine-protein kinase</keyword>
<dbReference type="InterPro" id="IPR011009">
    <property type="entry name" value="Kinase-like_dom_sf"/>
</dbReference>
<proteinExistence type="predicted"/>
<dbReference type="Proteomes" id="UP000794436">
    <property type="component" value="Unassembled WGS sequence"/>
</dbReference>
<evidence type="ECO:0000256" key="3">
    <source>
        <dbReference type="ARBA" id="ARBA00022741"/>
    </source>
</evidence>
<keyword evidence="4" id="KW-0418">Kinase</keyword>
<dbReference type="Pfam" id="PF00069">
    <property type="entry name" value="Pkinase"/>
    <property type="match status" value="1"/>
</dbReference>
<dbReference type="PROSITE" id="PS50011">
    <property type="entry name" value="PROTEIN_KINASE_DOM"/>
    <property type="match status" value="1"/>
</dbReference>
<dbReference type="SUPFAM" id="SSF56112">
    <property type="entry name" value="Protein kinase-like (PK-like)"/>
    <property type="match status" value="1"/>
</dbReference>
<gene>
    <name evidence="7" type="ORF">Poli38472_013808</name>
</gene>
<evidence type="ECO:0000256" key="5">
    <source>
        <dbReference type="ARBA" id="ARBA00022840"/>
    </source>
</evidence>
<evidence type="ECO:0000256" key="4">
    <source>
        <dbReference type="ARBA" id="ARBA00022777"/>
    </source>
</evidence>
<evidence type="ECO:0000313" key="8">
    <source>
        <dbReference type="Proteomes" id="UP000794436"/>
    </source>
</evidence>
<organism evidence="7 8">
    <name type="scientific">Pythium oligandrum</name>
    <name type="common">Mycoparasitic fungus</name>
    <dbReference type="NCBI Taxonomy" id="41045"/>
    <lineage>
        <taxon>Eukaryota</taxon>
        <taxon>Sar</taxon>
        <taxon>Stramenopiles</taxon>
        <taxon>Oomycota</taxon>
        <taxon>Peronosporomycetes</taxon>
        <taxon>Pythiales</taxon>
        <taxon>Pythiaceae</taxon>
        <taxon>Pythium</taxon>
    </lineage>
</organism>
<evidence type="ECO:0000313" key="7">
    <source>
        <dbReference type="EMBL" id="TMW55046.1"/>
    </source>
</evidence>
<keyword evidence="5" id="KW-0067">ATP-binding</keyword>
<feature type="domain" description="Protein kinase" evidence="6">
    <location>
        <begin position="5"/>
        <end position="282"/>
    </location>
</feature>
<accession>A0A8K1C246</accession>
<dbReference type="Gene3D" id="1.10.510.10">
    <property type="entry name" value="Transferase(Phosphotransferase) domain 1"/>
    <property type="match status" value="1"/>
</dbReference>
<dbReference type="PANTHER" id="PTHR24345:SF91">
    <property type="entry name" value="SERINE_THREONINE-PROTEIN KINASE PLK4"/>
    <property type="match status" value="1"/>
</dbReference>
<dbReference type="AlphaFoldDB" id="A0A8K1C246"/>
<reference evidence="7" key="1">
    <citation type="submission" date="2019-03" db="EMBL/GenBank/DDBJ databases">
        <title>Long read genome sequence of the mycoparasitic Pythium oligandrum ATCC 38472 isolated from sugarbeet rhizosphere.</title>
        <authorList>
            <person name="Gaulin E."/>
        </authorList>
    </citation>
    <scope>NUCLEOTIDE SEQUENCE</scope>
    <source>
        <strain evidence="7">ATCC 38472_TT</strain>
    </source>
</reference>
<dbReference type="InterPro" id="IPR000719">
    <property type="entry name" value="Prot_kinase_dom"/>
</dbReference>
<comment type="caution">
    <text evidence="7">The sequence shown here is derived from an EMBL/GenBank/DDBJ whole genome shotgun (WGS) entry which is preliminary data.</text>
</comment>
<dbReference type="CDD" id="cd14014">
    <property type="entry name" value="STKc_PknB_like"/>
    <property type="match status" value="1"/>
</dbReference>
<sequence>MFETFQPVRRLYQRNGADLYLCRDRRTQQFVVIKQIHYALYVNEADPCRRESDETDDHAIERAKHEAAVMFKLSEAGPLDHVVGCDEVQWHDESVLIRMPYYAGGDLLSLLERQPSHRLPEQQALSLFFQIVQGVQCLHDNGIGHRDLSLENVLIDDDNKLKICDFGLSVGAAASSKECVGKRNYMAPEVVAGVEYNPIQADVWSLGILLFIMLTGSPLFDVARISDNRFRAVQRVGVGGVLRQWRLQDAISQSTVQLMTDMLCTSPSDRLRSVDQVLERLVSSGVRGDLEV</sequence>
<keyword evidence="8" id="KW-1185">Reference proteome</keyword>
<evidence type="ECO:0000259" key="6">
    <source>
        <dbReference type="PROSITE" id="PS50011"/>
    </source>
</evidence>
<keyword evidence="2" id="KW-0808">Transferase</keyword>
<evidence type="ECO:0000256" key="2">
    <source>
        <dbReference type="ARBA" id="ARBA00022679"/>
    </source>
</evidence>
<dbReference type="PANTHER" id="PTHR24345">
    <property type="entry name" value="SERINE/THREONINE-PROTEIN KINASE PLK"/>
    <property type="match status" value="1"/>
</dbReference>
<dbReference type="GO" id="GO:0004674">
    <property type="term" value="F:protein serine/threonine kinase activity"/>
    <property type="evidence" value="ECO:0007669"/>
    <property type="project" value="UniProtKB-KW"/>
</dbReference>